<evidence type="ECO:0000313" key="7">
    <source>
        <dbReference type="EMBL" id="KAJ3979883.1"/>
    </source>
</evidence>
<evidence type="ECO:0000256" key="4">
    <source>
        <dbReference type="PROSITE-ProRule" id="PRU00175"/>
    </source>
</evidence>
<dbReference type="EMBL" id="MU802255">
    <property type="protein sequence ID" value="KAJ3979883.1"/>
    <property type="molecule type" value="Genomic_DNA"/>
</dbReference>
<keyword evidence="1" id="KW-0479">Metal-binding</keyword>
<dbReference type="Pfam" id="PF00097">
    <property type="entry name" value="zf-C3HC4"/>
    <property type="match status" value="1"/>
</dbReference>
<evidence type="ECO:0000259" key="6">
    <source>
        <dbReference type="PROSITE" id="PS50089"/>
    </source>
</evidence>
<dbReference type="InterPro" id="IPR013083">
    <property type="entry name" value="Znf_RING/FYVE/PHD"/>
</dbReference>
<dbReference type="InterPro" id="IPR001841">
    <property type="entry name" value="Znf_RING"/>
</dbReference>
<dbReference type="SMART" id="SM00184">
    <property type="entry name" value="RING"/>
    <property type="match status" value="1"/>
</dbReference>
<protein>
    <recommendedName>
        <fullName evidence="6">RING-type domain-containing protein</fullName>
    </recommendedName>
</protein>
<dbReference type="Proteomes" id="UP001163850">
    <property type="component" value="Unassembled WGS sequence"/>
</dbReference>
<evidence type="ECO:0000256" key="3">
    <source>
        <dbReference type="ARBA" id="ARBA00022833"/>
    </source>
</evidence>
<dbReference type="GO" id="GO:0008270">
    <property type="term" value="F:zinc ion binding"/>
    <property type="evidence" value="ECO:0007669"/>
    <property type="project" value="UniProtKB-KW"/>
</dbReference>
<feature type="domain" description="RING-type" evidence="6">
    <location>
        <begin position="50"/>
        <end position="105"/>
    </location>
</feature>
<dbReference type="InterPro" id="IPR018957">
    <property type="entry name" value="Znf_C3HC4_RING-type"/>
</dbReference>
<feature type="region of interest" description="Disordered" evidence="5">
    <location>
        <begin position="1"/>
        <end position="38"/>
    </location>
</feature>
<evidence type="ECO:0000256" key="5">
    <source>
        <dbReference type="SAM" id="MobiDB-lite"/>
    </source>
</evidence>
<evidence type="ECO:0000256" key="2">
    <source>
        <dbReference type="ARBA" id="ARBA00022771"/>
    </source>
</evidence>
<reference evidence="7" key="1">
    <citation type="submission" date="2022-08" db="EMBL/GenBank/DDBJ databases">
        <authorList>
            <consortium name="DOE Joint Genome Institute"/>
            <person name="Min B."/>
            <person name="Riley R."/>
            <person name="Sierra-Patev S."/>
            <person name="Naranjo-Ortiz M."/>
            <person name="Looney B."/>
            <person name="Konkel Z."/>
            <person name="Slot J.C."/>
            <person name="Sakamoto Y."/>
            <person name="Steenwyk J.L."/>
            <person name="Rokas A."/>
            <person name="Carro J."/>
            <person name="Camarero S."/>
            <person name="Ferreira P."/>
            <person name="Molpeceres G."/>
            <person name="Ruiz-Duenas F.J."/>
            <person name="Serrano A."/>
            <person name="Henrissat B."/>
            <person name="Drula E."/>
            <person name="Hughes K.W."/>
            <person name="Mata J.L."/>
            <person name="Ishikawa N.K."/>
            <person name="Vargas-Isla R."/>
            <person name="Ushijima S."/>
            <person name="Smith C.A."/>
            <person name="Ahrendt S."/>
            <person name="Andreopoulos W."/>
            <person name="He G."/>
            <person name="Labutti K."/>
            <person name="Lipzen A."/>
            <person name="Ng V."/>
            <person name="Sandor L."/>
            <person name="Barry K."/>
            <person name="Martinez A.T."/>
            <person name="Xiao Y."/>
            <person name="Gibbons J.G."/>
            <person name="Terashima K."/>
            <person name="Hibbett D.S."/>
            <person name="Grigoriev I.V."/>
        </authorList>
    </citation>
    <scope>NUCLEOTIDE SEQUENCE</scope>
    <source>
        <strain evidence="7">TFB7829</strain>
    </source>
</reference>
<comment type="caution">
    <text evidence="7">The sequence shown here is derived from an EMBL/GenBank/DDBJ whole genome shotgun (WGS) entry which is preliminary data.</text>
</comment>
<feature type="compositionally biased region" description="Low complexity" evidence="5">
    <location>
        <begin position="1"/>
        <end position="13"/>
    </location>
</feature>
<accession>A0AA38PRC7</accession>
<proteinExistence type="predicted"/>
<dbReference type="Gene3D" id="3.30.40.10">
    <property type="entry name" value="Zinc/RING finger domain, C3HC4 (zinc finger)"/>
    <property type="match status" value="1"/>
</dbReference>
<evidence type="ECO:0000313" key="8">
    <source>
        <dbReference type="Proteomes" id="UP001163850"/>
    </source>
</evidence>
<name>A0AA38PRC7_9AGAR</name>
<sequence>MATAMTPTLTLPSEPEPHLRESSTIPNRTPISPKPLPDLLSTHSLSTYNCHICFSPPTNATMTPCGHVACGPCLFTAVEMALRRETMMMGGAMRDADGSRCPIRRALIQGWDGKGGCAQCRCLEEEKSRAEDRIYCEDIRL</sequence>
<dbReference type="AlphaFoldDB" id="A0AA38PRC7"/>
<organism evidence="7 8">
    <name type="scientific">Lentinula detonsa</name>
    <dbReference type="NCBI Taxonomy" id="2804962"/>
    <lineage>
        <taxon>Eukaryota</taxon>
        <taxon>Fungi</taxon>
        <taxon>Dikarya</taxon>
        <taxon>Basidiomycota</taxon>
        <taxon>Agaricomycotina</taxon>
        <taxon>Agaricomycetes</taxon>
        <taxon>Agaricomycetidae</taxon>
        <taxon>Agaricales</taxon>
        <taxon>Marasmiineae</taxon>
        <taxon>Omphalotaceae</taxon>
        <taxon>Lentinula</taxon>
    </lineage>
</organism>
<gene>
    <name evidence="7" type="ORF">F5890DRAFT_1478179</name>
</gene>
<keyword evidence="2 4" id="KW-0863">Zinc-finger</keyword>
<dbReference type="SUPFAM" id="SSF57850">
    <property type="entry name" value="RING/U-box"/>
    <property type="match status" value="1"/>
</dbReference>
<keyword evidence="3" id="KW-0862">Zinc</keyword>
<dbReference type="PROSITE" id="PS50089">
    <property type="entry name" value="ZF_RING_2"/>
    <property type="match status" value="1"/>
</dbReference>
<evidence type="ECO:0000256" key="1">
    <source>
        <dbReference type="ARBA" id="ARBA00022723"/>
    </source>
</evidence>